<name>A0A4Q2M6A5_9MICO</name>
<reference evidence="2 3" key="1">
    <citation type="submission" date="2019-01" db="EMBL/GenBank/DDBJ databases">
        <title>Agromyces.</title>
        <authorList>
            <person name="Li J."/>
        </authorList>
    </citation>
    <scope>NUCLEOTIDE SEQUENCE [LARGE SCALE GENOMIC DNA]</scope>
    <source>
        <strain evidence="2 3">DSM 23870</strain>
    </source>
</reference>
<evidence type="ECO:0000313" key="4">
    <source>
        <dbReference type="Proteomes" id="UP000581087"/>
    </source>
</evidence>
<organism evidence="2 3">
    <name type="scientific">Agromyces atrinae</name>
    <dbReference type="NCBI Taxonomy" id="592376"/>
    <lineage>
        <taxon>Bacteria</taxon>
        <taxon>Bacillati</taxon>
        <taxon>Actinomycetota</taxon>
        <taxon>Actinomycetes</taxon>
        <taxon>Micrococcales</taxon>
        <taxon>Microbacteriaceae</taxon>
        <taxon>Agromyces</taxon>
    </lineage>
</organism>
<accession>A0A4Q2M6A5</accession>
<keyword evidence="3" id="KW-1185">Reference proteome</keyword>
<reference evidence="1 4" key="2">
    <citation type="submission" date="2020-07" db="EMBL/GenBank/DDBJ databases">
        <title>Sequencing the genomes of 1000 actinobacteria strains.</title>
        <authorList>
            <person name="Klenk H.-P."/>
        </authorList>
    </citation>
    <scope>NUCLEOTIDE SEQUENCE [LARGE SCALE GENOMIC DNA]</scope>
    <source>
        <strain evidence="1 4">DSM 23870</strain>
    </source>
</reference>
<protein>
    <submittedName>
        <fullName evidence="2">Uncharacterized protein</fullName>
    </submittedName>
</protein>
<proteinExistence type="predicted"/>
<sequence length="505" mass="54590">MSKRKADKDRKPDLRRFVEIAERPSLGVEVSTGRAWVGVDQQVGHGSGDALFALTDEQYATGLANGWELREFMSACWNGQRNDVLMFHPGGGSWRPESWHPLRSRPLTPTITGEIWRHIDALGEASDSDAVELSQALAAGTAPPTIDSDGAQRMTFSLVGEGAYPRPAALIAGLDARSDRDRAREVLGAALDPSSDLFALEADRVRLVFTEDRLSEIVLERPAPVPPPAGQLRAFLDVLGTPEFGEEYAAVARLAGAAIERWAVSSGFPRRLVVFDGGVDMQVEGGRVLSARIRLREDADGGSYRHTETLLSGVAWPPTRDDMHGVLGAPAASSGATDLHRYGTRDLLVEYELGSAGETPLSITAVPVGVSISHGIHRWRSGEFTLFLDALGRPEDDPLVAHVRGLPGVRLGSRRGRIASVEIGGRGYQSERFPAFVKGMTADPTRSDIPFGKPHDSGDHDDLRYFDQGCIHVLSADGTAITTITVSSEPPENVDIHRFTPFGGR</sequence>
<dbReference type="RefSeq" id="WP_129175980.1">
    <property type="nucleotide sequence ID" value="NZ_JACCBI010000001.1"/>
</dbReference>
<comment type="caution">
    <text evidence="2">The sequence shown here is derived from an EMBL/GenBank/DDBJ whole genome shotgun (WGS) entry which is preliminary data.</text>
</comment>
<dbReference type="Proteomes" id="UP000292686">
    <property type="component" value="Unassembled WGS sequence"/>
</dbReference>
<evidence type="ECO:0000313" key="3">
    <source>
        <dbReference type="Proteomes" id="UP000292686"/>
    </source>
</evidence>
<gene>
    <name evidence="1" type="ORF">BJ972_000016</name>
    <name evidence="2" type="ORF">ESP50_13315</name>
</gene>
<dbReference type="Proteomes" id="UP000581087">
    <property type="component" value="Unassembled WGS sequence"/>
</dbReference>
<dbReference type="OrthoDB" id="4318869at2"/>
<evidence type="ECO:0000313" key="1">
    <source>
        <dbReference type="EMBL" id="NYD65497.1"/>
    </source>
</evidence>
<dbReference type="AlphaFoldDB" id="A0A4Q2M6A5"/>
<dbReference type="EMBL" id="JACCBI010000001">
    <property type="protein sequence ID" value="NYD65497.1"/>
    <property type="molecule type" value="Genomic_DNA"/>
</dbReference>
<dbReference type="EMBL" id="SDPM01000007">
    <property type="protein sequence ID" value="RXZ85773.1"/>
    <property type="molecule type" value="Genomic_DNA"/>
</dbReference>
<evidence type="ECO:0000313" key="2">
    <source>
        <dbReference type="EMBL" id="RXZ85773.1"/>
    </source>
</evidence>